<evidence type="ECO:0000313" key="3">
    <source>
        <dbReference type="Proteomes" id="UP001054902"/>
    </source>
</evidence>
<dbReference type="Proteomes" id="UP001054902">
    <property type="component" value="Unassembled WGS sequence"/>
</dbReference>
<name>A0AAD3D418_9STRA</name>
<dbReference type="AlphaFoldDB" id="A0AAD3D418"/>
<sequence length="338" mass="37206">MDRKRKSITTDKSEEVPNVVDSEVHCNSLLPSSTSSCSTWKTTSLKEPVQSINLKPYEDKNTPCANNDSANLNSITPQSQLYPSSPMSTGIHKLHGLSLQSPGSSFTPIPRRVSQTSPSSPMTKNEARSSSIQISHKKTAVAILQPSHDFLSRNSISLPPSQKFLSIAPLEELSLPKVTLTPRSKHTVRSSEAILSPFDSNYSSIRARYGKNKTSPRPPIEFLNFSSSGFATKSNKAYQSLLDTNQNEIVDDYGYVFDDISVESLSDDGNDEFFLCVPDAANSDFEMNKKARQFPMPSFGNLNSTRNCAKNDSSMDPSHLLSHQSSNSLLGIEFIEES</sequence>
<keyword evidence="3" id="KW-1185">Reference proteome</keyword>
<proteinExistence type="predicted"/>
<accession>A0AAD3D418</accession>
<evidence type="ECO:0000256" key="1">
    <source>
        <dbReference type="SAM" id="MobiDB-lite"/>
    </source>
</evidence>
<reference evidence="2 3" key="1">
    <citation type="journal article" date="2021" name="Sci. Rep.">
        <title>The genome of the diatom Chaetoceros tenuissimus carries an ancient integrated fragment of an extant virus.</title>
        <authorList>
            <person name="Hongo Y."/>
            <person name="Kimura K."/>
            <person name="Takaki Y."/>
            <person name="Yoshida Y."/>
            <person name="Baba S."/>
            <person name="Kobayashi G."/>
            <person name="Nagasaki K."/>
            <person name="Hano T."/>
            <person name="Tomaru Y."/>
        </authorList>
    </citation>
    <scope>NUCLEOTIDE SEQUENCE [LARGE SCALE GENOMIC DNA]</scope>
    <source>
        <strain evidence="2 3">NIES-3715</strain>
    </source>
</reference>
<feature type="region of interest" description="Disordered" evidence="1">
    <location>
        <begin position="101"/>
        <end position="132"/>
    </location>
</feature>
<comment type="caution">
    <text evidence="2">The sequence shown here is derived from an EMBL/GenBank/DDBJ whole genome shotgun (WGS) entry which is preliminary data.</text>
</comment>
<organism evidence="2 3">
    <name type="scientific">Chaetoceros tenuissimus</name>
    <dbReference type="NCBI Taxonomy" id="426638"/>
    <lineage>
        <taxon>Eukaryota</taxon>
        <taxon>Sar</taxon>
        <taxon>Stramenopiles</taxon>
        <taxon>Ochrophyta</taxon>
        <taxon>Bacillariophyta</taxon>
        <taxon>Coscinodiscophyceae</taxon>
        <taxon>Chaetocerotophycidae</taxon>
        <taxon>Chaetocerotales</taxon>
        <taxon>Chaetocerotaceae</taxon>
        <taxon>Chaetoceros</taxon>
    </lineage>
</organism>
<protein>
    <submittedName>
        <fullName evidence="2">Uncharacterized protein</fullName>
    </submittedName>
</protein>
<gene>
    <name evidence="2" type="ORF">CTEN210_13952</name>
</gene>
<dbReference type="EMBL" id="BLLK01000058">
    <property type="protein sequence ID" value="GFH57476.1"/>
    <property type="molecule type" value="Genomic_DNA"/>
</dbReference>
<evidence type="ECO:0000313" key="2">
    <source>
        <dbReference type="EMBL" id="GFH57476.1"/>
    </source>
</evidence>